<accession>A0A6N9HZA4</accession>
<name>A0A6N9HZA4_9LACO</name>
<sequence>MRLPEGIQIDPEATFGTLKFSAMRRERFNVDEDGALTTDIKERTFDLKSLGQGMMVQVSIPASAGEKNFDYNQVVELVNPVLDTVANIEYRTATATWYMKADDLVAKSASSAQKGKPLNDKA</sequence>
<comment type="caution">
    <text evidence="1">The sequence shown here is derived from an EMBL/GenBank/DDBJ whole genome shotgun (WGS) entry which is preliminary data.</text>
</comment>
<dbReference type="InterPro" id="IPR038620">
    <property type="entry name" value="YdcP-like_sf"/>
</dbReference>
<evidence type="ECO:0000313" key="1">
    <source>
        <dbReference type="EMBL" id="MYV16071.1"/>
    </source>
</evidence>
<dbReference type="Proteomes" id="UP000449209">
    <property type="component" value="Unassembled WGS sequence"/>
</dbReference>
<dbReference type="Pfam" id="PF06125">
    <property type="entry name" value="DUF961"/>
    <property type="match status" value="1"/>
</dbReference>
<organism evidence="1 2">
    <name type="scientific">Furfurilactobacillus milii</name>
    <dbReference type="NCBI Taxonomy" id="2888272"/>
    <lineage>
        <taxon>Bacteria</taxon>
        <taxon>Bacillati</taxon>
        <taxon>Bacillota</taxon>
        <taxon>Bacilli</taxon>
        <taxon>Lactobacillales</taxon>
        <taxon>Lactobacillaceae</taxon>
        <taxon>Furfurilactobacillus</taxon>
    </lineage>
</organism>
<evidence type="ECO:0000313" key="2">
    <source>
        <dbReference type="Proteomes" id="UP000449209"/>
    </source>
</evidence>
<dbReference type="AlphaFoldDB" id="A0A6N9HZA4"/>
<protein>
    <submittedName>
        <fullName evidence="1">DUF961 domain-containing protein</fullName>
    </submittedName>
</protein>
<dbReference type="RefSeq" id="WP_161002683.1">
    <property type="nucleotide sequence ID" value="NZ_WEZQ01000001.1"/>
</dbReference>
<dbReference type="Gene3D" id="2.40.50.390">
    <property type="entry name" value="Conjugative transposon protein, DUF961"/>
    <property type="match status" value="1"/>
</dbReference>
<proteinExistence type="predicted"/>
<reference evidence="1 2" key="1">
    <citation type="journal article" date="2019" name="Appl. Environ. Microbiol.">
        <title>Genetic determinants of hydroxycinnamic acid metabolism in heterofermentative lactobacilli.</title>
        <authorList>
            <person name="Gaur G."/>
            <person name="Oh J.H."/>
            <person name="Filannino P."/>
            <person name="Gobbetti M."/>
            <person name="van Pijkeren J.P."/>
            <person name="Ganzle M.G."/>
        </authorList>
    </citation>
    <scope>NUCLEOTIDE SEQUENCE [LARGE SCALE GENOMIC DNA]</scope>
    <source>
        <strain evidence="1 2">C5</strain>
    </source>
</reference>
<dbReference type="InterPro" id="IPR010365">
    <property type="entry name" value="DUF961"/>
</dbReference>
<dbReference type="OrthoDB" id="2308521at2"/>
<dbReference type="EMBL" id="WEZQ01000001">
    <property type="protein sequence ID" value="MYV16071.1"/>
    <property type="molecule type" value="Genomic_DNA"/>
</dbReference>
<gene>
    <name evidence="1" type="ORF">GB993_00815</name>
</gene>